<dbReference type="Proteomes" id="UP000030111">
    <property type="component" value="Unassembled WGS sequence"/>
</dbReference>
<name>A0A0A2MN39_9FLAO</name>
<reference evidence="2 3" key="1">
    <citation type="submission" date="2013-09" db="EMBL/GenBank/DDBJ databases">
        <authorList>
            <person name="Zeng Z."/>
            <person name="Chen C."/>
        </authorList>
    </citation>
    <scope>NUCLEOTIDE SEQUENCE [LARGE SCALE GENOMIC DNA]</scope>
    <source>
        <strain evidence="2 3">WB 4.1-42</strain>
    </source>
</reference>
<dbReference type="AlphaFoldDB" id="A0A0A2MN39"/>
<dbReference type="EMBL" id="JRLY01000007">
    <property type="protein sequence ID" value="KGO93001.1"/>
    <property type="molecule type" value="Genomic_DNA"/>
</dbReference>
<accession>A0A0A2MN39</accession>
<dbReference type="Gene3D" id="3.10.450.50">
    <property type="match status" value="1"/>
</dbReference>
<dbReference type="OrthoDB" id="997066at2"/>
<keyword evidence="3" id="KW-1185">Reference proteome</keyword>
<evidence type="ECO:0000313" key="2">
    <source>
        <dbReference type="EMBL" id="KGO93001.1"/>
    </source>
</evidence>
<dbReference type="InterPro" id="IPR027843">
    <property type="entry name" value="DUF4440"/>
</dbReference>
<dbReference type="SUPFAM" id="SSF54427">
    <property type="entry name" value="NTF2-like"/>
    <property type="match status" value="1"/>
</dbReference>
<dbReference type="RefSeq" id="WP_026992970.1">
    <property type="nucleotide sequence ID" value="NZ_JRLY01000007.1"/>
</dbReference>
<organism evidence="2 3">
    <name type="scientific">Flavobacterium subsaxonicum WB 4.1-42 = DSM 21790</name>
    <dbReference type="NCBI Taxonomy" id="1121898"/>
    <lineage>
        <taxon>Bacteria</taxon>
        <taxon>Pseudomonadati</taxon>
        <taxon>Bacteroidota</taxon>
        <taxon>Flavobacteriia</taxon>
        <taxon>Flavobacteriales</taxon>
        <taxon>Flavobacteriaceae</taxon>
        <taxon>Flavobacterium</taxon>
    </lineage>
</organism>
<feature type="domain" description="DUF4440" evidence="1">
    <location>
        <begin position="7"/>
        <end position="113"/>
    </location>
</feature>
<evidence type="ECO:0000259" key="1">
    <source>
        <dbReference type="Pfam" id="PF14534"/>
    </source>
</evidence>
<proteinExistence type="predicted"/>
<dbReference type="eggNOG" id="COG4994">
    <property type="taxonomic scope" value="Bacteria"/>
</dbReference>
<dbReference type="InterPro" id="IPR032710">
    <property type="entry name" value="NTF2-like_dom_sf"/>
</dbReference>
<comment type="caution">
    <text evidence="2">The sequence shown here is derived from an EMBL/GenBank/DDBJ whole genome shotgun (WGS) entry which is preliminary data.</text>
</comment>
<protein>
    <recommendedName>
        <fullName evidence="1">DUF4440 domain-containing protein</fullName>
    </recommendedName>
</protein>
<dbReference type="Pfam" id="PF14534">
    <property type="entry name" value="DUF4440"/>
    <property type="match status" value="1"/>
</dbReference>
<gene>
    <name evidence="2" type="ORF">Q766_10290</name>
</gene>
<sequence>MDTQQQIVALEARFIEAMKASNVDELQELLSDDLIFTNQNGHIVTKADDLNMHRSGKLEIYSLETSAQLITVFDDVAVVSVVQDLGGDFDGHTYAGIFRYTRVWKQTNSKWQIITGHVSQIVS</sequence>
<dbReference type="STRING" id="1121898.GCA_000422725_02632"/>
<evidence type="ECO:0000313" key="3">
    <source>
        <dbReference type="Proteomes" id="UP000030111"/>
    </source>
</evidence>